<evidence type="ECO:0000313" key="9">
    <source>
        <dbReference type="Proteomes" id="UP000639772"/>
    </source>
</evidence>
<dbReference type="SUPFAM" id="SSF57959">
    <property type="entry name" value="Leucine zipper domain"/>
    <property type="match status" value="1"/>
</dbReference>
<feature type="coiled-coil region" evidence="6">
    <location>
        <begin position="169"/>
        <end position="210"/>
    </location>
</feature>
<comment type="subcellular location">
    <subcellularLocation>
        <location evidence="1">Nucleus</location>
    </subcellularLocation>
</comment>
<dbReference type="PANTHER" id="PTHR47693">
    <property type="entry name" value="BZIP TRANSCRIPTION FACTOR RISBZ3-RELATED"/>
    <property type="match status" value="1"/>
</dbReference>
<accession>A0A835Q2S1</accession>
<dbReference type="InterPro" id="IPR046347">
    <property type="entry name" value="bZIP_sf"/>
</dbReference>
<keyword evidence="6" id="KW-0175">Coiled coil</keyword>
<dbReference type="GO" id="GO:0003677">
    <property type="term" value="F:DNA binding"/>
    <property type="evidence" value="ECO:0007669"/>
    <property type="project" value="UniProtKB-KW"/>
</dbReference>
<sequence>MKRSLSDWDFDELFGPVESPTPPADDCGRRISAVALDEFIIRGPPQKPRVVGCGSGDDANALVADVFAFSDREAPTNTPGGPLKGNQLWSQNLTPLHSSISATIDSPSSICAGSPTSSLKPAGMENLAAGGTSGSEQSDEEFFEMEVGACGQSPNNMDLKRMRRMVSNRESARRSRKRKQAHLADLELQVDNLRGENASLFKQLTDANQQFTEAVTDNRILKSDVEALRVKVKMAEDLVTRGSLTCSLDHLLQTTMNTSHLLNSRQVPPIVELQANEDCYIGASMAAQVQSIGFEDGCVKNGSLRSQSPPLPSLTNSSVLQSRINGDISSCVTDIWP</sequence>
<reference evidence="8 9" key="1">
    <citation type="journal article" date="2020" name="Nat. Food">
        <title>A phased Vanilla planifolia genome enables genetic improvement of flavour and production.</title>
        <authorList>
            <person name="Hasing T."/>
            <person name="Tang H."/>
            <person name="Brym M."/>
            <person name="Khazi F."/>
            <person name="Huang T."/>
            <person name="Chambers A.H."/>
        </authorList>
    </citation>
    <scope>NUCLEOTIDE SEQUENCE [LARGE SCALE GENOMIC DNA]</scope>
    <source>
        <tissue evidence="8">Leaf</tissue>
    </source>
</reference>
<dbReference type="OrthoDB" id="1299653at2759"/>
<keyword evidence="5" id="KW-0539">Nucleus</keyword>
<dbReference type="GO" id="GO:0005634">
    <property type="term" value="C:nucleus"/>
    <property type="evidence" value="ECO:0007669"/>
    <property type="project" value="UniProtKB-SubCell"/>
</dbReference>
<dbReference type="CDD" id="cd14702">
    <property type="entry name" value="bZIP_plant_GBF1"/>
    <property type="match status" value="1"/>
</dbReference>
<evidence type="ECO:0000256" key="1">
    <source>
        <dbReference type="ARBA" id="ARBA00004123"/>
    </source>
</evidence>
<dbReference type="SMART" id="SM00338">
    <property type="entry name" value="BRLZ"/>
    <property type="match status" value="1"/>
</dbReference>
<dbReference type="Pfam" id="PF00170">
    <property type="entry name" value="bZIP_1"/>
    <property type="match status" value="1"/>
</dbReference>
<evidence type="ECO:0000256" key="5">
    <source>
        <dbReference type="ARBA" id="ARBA00023242"/>
    </source>
</evidence>
<organism evidence="8 9">
    <name type="scientific">Vanilla planifolia</name>
    <name type="common">Vanilla</name>
    <dbReference type="NCBI Taxonomy" id="51239"/>
    <lineage>
        <taxon>Eukaryota</taxon>
        <taxon>Viridiplantae</taxon>
        <taxon>Streptophyta</taxon>
        <taxon>Embryophyta</taxon>
        <taxon>Tracheophyta</taxon>
        <taxon>Spermatophyta</taxon>
        <taxon>Magnoliopsida</taxon>
        <taxon>Liliopsida</taxon>
        <taxon>Asparagales</taxon>
        <taxon>Orchidaceae</taxon>
        <taxon>Vanilloideae</taxon>
        <taxon>Vanilleae</taxon>
        <taxon>Vanilla</taxon>
    </lineage>
</organism>
<protein>
    <recommendedName>
        <fullName evidence="7">BZIP domain-containing protein</fullName>
    </recommendedName>
</protein>
<dbReference type="PROSITE" id="PS00036">
    <property type="entry name" value="BZIP_BASIC"/>
    <property type="match status" value="1"/>
</dbReference>
<proteinExistence type="predicted"/>
<dbReference type="FunFam" id="1.20.5.170:FF:000020">
    <property type="entry name" value="BZIP transcription factor"/>
    <property type="match status" value="1"/>
</dbReference>
<evidence type="ECO:0000256" key="6">
    <source>
        <dbReference type="SAM" id="Coils"/>
    </source>
</evidence>
<keyword evidence="3" id="KW-0238">DNA-binding</keyword>
<evidence type="ECO:0000256" key="3">
    <source>
        <dbReference type="ARBA" id="ARBA00023125"/>
    </source>
</evidence>
<comment type="caution">
    <text evidence="8">The sequence shown here is derived from an EMBL/GenBank/DDBJ whole genome shotgun (WGS) entry which is preliminary data.</text>
</comment>
<dbReference type="InterPro" id="IPR004827">
    <property type="entry name" value="bZIP"/>
</dbReference>
<dbReference type="PROSITE" id="PS50217">
    <property type="entry name" value="BZIP"/>
    <property type="match status" value="1"/>
</dbReference>
<evidence type="ECO:0000256" key="4">
    <source>
        <dbReference type="ARBA" id="ARBA00023163"/>
    </source>
</evidence>
<name>A0A835Q2S1_VANPL</name>
<dbReference type="PANTHER" id="PTHR47693:SF1">
    <property type="entry name" value="BZIP TRANSCRIPTION FACTOR RISBZ3"/>
    <property type="match status" value="1"/>
</dbReference>
<keyword evidence="2" id="KW-0805">Transcription regulation</keyword>
<dbReference type="EMBL" id="JADCNM010000011">
    <property type="protein sequence ID" value="KAG0463081.1"/>
    <property type="molecule type" value="Genomic_DNA"/>
</dbReference>
<dbReference type="Gene3D" id="1.20.5.170">
    <property type="match status" value="1"/>
</dbReference>
<dbReference type="GO" id="GO:0003700">
    <property type="term" value="F:DNA-binding transcription factor activity"/>
    <property type="evidence" value="ECO:0007669"/>
    <property type="project" value="InterPro"/>
</dbReference>
<dbReference type="InterPro" id="IPR045314">
    <property type="entry name" value="bZIP_plant_GBF1"/>
</dbReference>
<gene>
    <name evidence="8" type="ORF">HPP92_021557</name>
</gene>
<dbReference type="AlphaFoldDB" id="A0A835Q2S1"/>
<dbReference type="Proteomes" id="UP000639772">
    <property type="component" value="Chromosome 11"/>
</dbReference>
<evidence type="ECO:0000256" key="2">
    <source>
        <dbReference type="ARBA" id="ARBA00023015"/>
    </source>
</evidence>
<evidence type="ECO:0000259" key="7">
    <source>
        <dbReference type="PROSITE" id="PS50217"/>
    </source>
</evidence>
<feature type="domain" description="BZIP" evidence="7">
    <location>
        <begin position="158"/>
        <end position="210"/>
    </location>
</feature>
<dbReference type="InterPro" id="IPR044168">
    <property type="entry name" value="RISBZ3/4/5"/>
</dbReference>
<keyword evidence="4" id="KW-0804">Transcription</keyword>
<evidence type="ECO:0000313" key="8">
    <source>
        <dbReference type="EMBL" id="KAG0463081.1"/>
    </source>
</evidence>